<keyword evidence="1" id="KW-0812">Transmembrane</keyword>
<evidence type="ECO:0000313" key="3">
    <source>
        <dbReference type="Proteomes" id="UP001187682"/>
    </source>
</evidence>
<reference evidence="2" key="1">
    <citation type="submission" date="2018-03" db="EMBL/GenBank/DDBJ databases">
        <authorList>
            <person name="Guldener U."/>
        </authorList>
    </citation>
    <scope>NUCLEOTIDE SEQUENCE</scope>
</reference>
<feature type="transmembrane region" description="Helical" evidence="1">
    <location>
        <begin position="139"/>
        <end position="158"/>
    </location>
</feature>
<organism evidence="2 3">
    <name type="scientific">Cephalotrichum gorgonifer</name>
    <dbReference type="NCBI Taxonomy" id="2041049"/>
    <lineage>
        <taxon>Eukaryota</taxon>
        <taxon>Fungi</taxon>
        <taxon>Dikarya</taxon>
        <taxon>Ascomycota</taxon>
        <taxon>Pezizomycotina</taxon>
        <taxon>Sordariomycetes</taxon>
        <taxon>Hypocreomycetidae</taxon>
        <taxon>Microascales</taxon>
        <taxon>Microascaceae</taxon>
        <taxon>Cephalotrichum</taxon>
    </lineage>
</organism>
<dbReference type="Proteomes" id="UP001187682">
    <property type="component" value="Unassembled WGS sequence"/>
</dbReference>
<protein>
    <submittedName>
        <fullName evidence="2">Uncharacterized protein</fullName>
    </submittedName>
</protein>
<accession>A0AAE8N4J6</accession>
<keyword evidence="1" id="KW-0472">Membrane</keyword>
<comment type="caution">
    <text evidence="2">The sequence shown here is derived from an EMBL/GenBank/DDBJ whole genome shotgun (WGS) entry which is preliminary data.</text>
</comment>
<feature type="transmembrane region" description="Helical" evidence="1">
    <location>
        <begin position="54"/>
        <end position="80"/>
    </location>
</feature>
<proteinExistence type="predicted"/>
<gene>
    <name evidence="2" type="ORF">DNG_08859</name>
</gene>
<feature type="transmembrane region" description="Helical" evidence="1">
    <location>
        <begin position="100"/>
        <end position="119"/>
    </location>
</feature>
<name>A0AAE8N4J6_9PEZI</name>
<dbReference type="EMBL" id="ONZQ02000015">
    <property type="protein sequence ID" value="SPO06170.1"/>
    <property type="molecule type" value="Genomic_DNA"/>
</dbReference>
<feature type="transmembrane region" description="Helical" evidence="1">
    <location>
        <begin position="181"/>
        <end position="200"/>
    </location>
</feature>
<keyword evidence="1" id="KW-1133">Transmembrane helix</keyword>
<evidence type="ECO:0000256" key="1">
    <source>
        <dbReference type="SAM" id="Phobius"/>
    </source>
</evidence>
<sequence length="219" mass="24312">MADPNRGGYGAHYQHQQWYGASQDSSSDFPGRQPHSWVFSGGRGRGSGSGRRCWFLYSVVRQFSLVIPIILVIMTAYAYAHGARYPRGTPPAGDSSWIPLYLAIPLSAANIIWSFAVIVDHRRSAYRGRPFSQELQLAVESVLTAGAVVCFVLMVVILCRQGNYESWDGGRGMSLAYTQSLGWLLGMQMVASGFLCGRAASEVLRERRERPQQEAYTIH</sequence>
<dbReference type="AlphaFoldDB" id="A0AAE8N4J6"/>
<keyword evidence="3" id="KW-1185">Reference proteome</keyword>
<evidence type="ECO:0000313" key="2">
    <source>
        <dbReference type="EMBL" id="SPO06170.1"/>
    </source>
</evidence>